<dbReference type="GO" id="GO:0051287">
    <property type="term" value="F:NAD binding"/>
    <property type="evidence" value="ECO:0007669"/>
    <property type="project" value="TreeGrafter"/>
</dbReference>
<gene>
    <name evidence="4" type="ORF">PHATRDRAFT_15207</name>
</gene>
<proteinExistence type="inferred from homology"/>
<dbReference type="InterPro" id="IPR000086">
    <property type="entry name" value="NUDIX_hydrolase_dom"/>
</dbReference>
<feature type="domain" description="Nudix hydrolase" evidence="3">
    <location>
        <begin position="93"/>
        <end position="191"/>
    </location>
</feature>
<dbReference type="PROSITE" id="PS51462">
    <property type="entry name" value="NUDIX"/>
    <property type="match status" value="1"/>
</dbReference>
<accession>B7G7M8</accession>
<reference evidence="4 5" key="1">
    <citation type="journal article" date="2008" name="Nature">
        <title>The Phaeodactylum genome reveals the evolutionary history of diatom genomes.</title>
        <authorList>
            <person name="Bowler C."/>
            <person name="Allen A.E."/>
            <person name="Badger J.H."/>
            <person name="Grimwood J."/>
            <person name="Jabbari K."/>
            <person name="Kuo A."/>
            <person name="Maheswari U."/>
            <person name="Martens C."/>
            <person name="Maumus F."/>
            <person name="Otillar R.P."/>
            <person name="Rayko E."/>
            <person name="Salamov A."/>
            <person name="Vandepoele K."/>
            <person name="Beszteri B."/>
            <person name="Gruber A."/>
            <person name="Heijde M."/>
            <person name="Katinka M."/>
            <person name="Mock T."/>
            <person name="Valentin K."/>
            <person name="Verret F."/>
            <person name="Berges J.A."/>
            <person name="Brownlee C."/>
            <person name="Cadoret J.P."/>
            <person name="Chiovitti A."/>
            <person name="Choi C.J."/>
            <person name="Coesel S."/>
            <person name="De Martino A."/>
            <person name="Detter J.C."/>
            <person name="Durkin C."/>
            <person name="Falciatore A."/>
            <person name="Fournet J."/>
            <person name="Haruta M."/>
            <person name="Huysman M.J."/>
            <person name="Jenkins B.D."/>
            <person name="Jiroutova K."/>
            <person name="Jorgensen R.E."/>
            <person name="Joubert Y."/>
            <person name="Kaplan A."/>
            <person name="Kroger N."/>
            <person name="Kroth P.G."/>
            <person name="La Roche J."/>
            <person name="Lindquist E."/>
            <person name="Lommer M."/>
            <person name="Martin-Jezequel V."/>
            <person name="Lopez P.J."/>
            <person name="Lucas S."/>
            <person name="Mangogna M."/>
            <person name="McGinnis K."/>
            <person name="Medlin L.K."/>
            <person name="Montsant A."/>
            <person name="Oudot-Le Secq M.P."/>
            <person name="Napoli C."/>
            <person name="Obornik M."/>
            <person name="Parker M.S."/>
            <person name="Petit J.L."/>
            <person name="Porcel B.M."/>
            <person name="Poulsen N."/>
            <person name="Robison M."/>
            <person name="Rychlewski L."/>
            <person name="Rynearson T.A."/>
            <person name="Schmutz J."/>
            <person name="Shapiro H."/>
            <person name="Siaut M."/>
            <person name="Stanley M."/>
            <person name="Sussman M.R."/>
            <person name="Taylor A.R."/>
            <person name="Vardi A."/>
            <person name="von Dassow P."/>
            <person name="Vyverman W."/>
            <person name="Willis A."/>
            <person name="Wyrwicz L.S."/>
            <person name="Rokhsar D.S."/>
            <person name="Weissenbach J."/>
            <person name="Armbrust E.V."/>
            <person name="Green B.R."/>
            <person name="Van de Peer Y."/>
            <person name="Grigoriev I.V."/>
        </authorList>
    </citation>
    <scope>NUCLEOTIDE SEQUENCE [LARGE SCALE GENOMIC DNA]</scope>
    <source>
        <strain evidence="4 5">CCAP 1055/1</strain>
    </source>
</reference>
<organism evidence="4 5">
    <name type="scientific">Phaeodactylum tricornutum (strain CCAP 1055/1)</name>
    <dbReference type="NCBI Taxonomy" id="556484"/>
    <lineage>
        <taxon>Eukaryota</taxon>
        <taxon>Sar</taxon>
        <taxon>Stramenopiles</taxon>
        <taxon>Ochrophyta</taxon>
        <taxon>Bacillariophyta</taxon>
        <taxon>Bacillariophyceae</taxon>
        <taxon>Bacillariophycidae</taxon>
        <taxon>Naviculales</taxon>
        <taxon>Phaeodactylaceae</taxon>
        <taxon>Phaeodactylum</taxon>
    </lineage>
</organism>
<dbReference type="HOGENOM" id="CLU_583275_0_0_1"/>
<dbReference type="Pfam" id="PF18290">
    <property type="entry name" value="Nudix_hydro"/>
    <property type="match status" value="1"/>
</dbReference>
<evidence type="ECO:0000259" key="3">
    <source>
        <dbReference type="PROSITE" id="PS51462"/>
    </source>
</evidence>
<dbReference type="SUPFAM" id="SSF55811">
    <property type="entry name" value="Nudix"/>
    <property type="match status" value="1"/>
</dbReference>
<dbReference type="Gene3D" id="3.40.630.30">
    <property type="match status" value="1"/>
</dbReference>
<dbReference type="Pfam" id="PF00293">
    <property type="entry name" value="NUDIX"/>
    <property type="match status" value="1"/>
</dbReference>
<keyword evidence="5" id="KW-1185">Reference proteome</keyword>
<dbReference type="Proteomes" id="UP000000759">
    <property type="component" value="Chromosome 18"/>
</dbReference>
<evidence type="ECO:0000313" key="5">
    <source>
        <dbReference type="Proteomes" id="UP000000759"/>
    </source>
</evidence>
<evidence type="ECO:0000313" key="4">
    <source>
        <dbReference type="EMBL" id="EEC45264.1"/>
    </source>
</evidence>
<dbReference type="InterPro" id="IPR020084">
    <property type="entry name" value="NUDIX_hydrolase_CS"/>
</dbReference>
<protein>
    <recommendedName>
        <fullName evidence="3">Nudix hydrolase domain-containing protein</fullName>
    </recommendedName>
</protein>
<dbReference type="OrthoDB" id="447842at2759"/>
<dbReference type="InterPro" id="IPR003293">
    <property type="entry name" value="Nudix_hydrolase6-like"/>
</dbReference>
<dbReference type="RefSeq" id="XP_002183046.1">
    <property type="nucleotide sequence ID" value="XM_002183010.1"/>
</dbReference>
<evidence type="ECO:0000256" key="2">
    <source>
        <dbReference type="ARBA" id="ARBA00022801"/>
    </source>
</evidence>
<feature type="non-terminal residue" evidence="4">
    <location>
        <position position="191"/>
    </location>
</feature>
<dbReference type="PROSITE" id="PS00893">
    <property type="entry name" value="NUDIX_BOX"/>
    <property type="match status" value="1"/>
</dbReference>
<dbReference type="eggNOG" id="KOG0648">
    <property type="taxonomic scope" value="Eukaryota"/>
</dbReference>
<dbReference type="InParanoid" id="B7G7M8"/>
<dbReference type="InterPro" id="IPR040618">
    <property type="entry name" value="Pre-Nudix"/>
</dbReference>
<dbReference type="InterPro" id="IPR015797">
    <property type="entry name" value="NUDIX_hydrolase-like_dom_sf"/>
</dbReference>
<sequence>MTVQEFQSCLAQSLQQWEQQGRKGIWIHVPPGQADKIPIATSLGFDFHLIVAPENARKDGDGADPTHAGTPNVLVLTKWLPPNVPSRLPHGPTHQIGVGCLILHPLDETRMLVVQEKSGPAAAYGLWKMPTGLADPHEDLHDAAVRELHEETGLHASFQGVLVFRQAHASKKTATARLGRTVSDMFFVCRM</sequence>
<dbReference type="KEGG" id="pti:PHATRDRAFT_15207"/>
<dbReference type="Gene3D" id="3.90.79.10">
    <property type="entry name" value="Nucleoside Triphosphate Pyrophosphohydrolase"/>
    <property type="match status" value="1"/>
</dbReference>
<dbReference type="GeneID" id="7194719"/>
<dbReference type="PANTHER" id="PTHR13994">
    <property type="entry name" value="NUDIX HYDROLASE RELATED"/>
    <property type="match status" value="1"/>
</dbReference>
<dbReference type="PaxDb" id="2850-Phatr15207"/>
<dbReference type="EMBL" id="CM000620">
    <property type="protein sequence ID" value="EEC45264.1"/>
    <property type="molecule type" value="Genomic_DNA"/>
</dbReference>
<comment type="similarity">
    <text evidence="1">Belongs to the Nudix hydrolase family.</text>
</comment>
<keyword evidence="2" id="KW-0378">Hydrolase</keyword>
<dbReference type="GO" id="GO:0035529">
    <property type="term" value="F:NADH pyrophosphatase activity"/>
    <property type="evidence" value="ECO:0007669"/>
    <property type="project" value="TreeGrafter"/>
</dbReference>
<name>B7G7M8_PHATC</name>
<dbReference type="GO" id="GO:0047631">
    <property type="term" value="F:ADP-ribose diphosphatase activity"/>
    <property type="evidence" value="ECO:0007669"/>
    <property type="project" value="TreeGrafter"/>
</dbReference>
<evidence type="ECO:0000256" key="1">
    <source>
        <dbReference type="ARBA" id="ARBA00005582"/>
    </source>
</evidence>
<dbReference type="AlphaFoldDB" id="B7G7M8"/>
<dbReference type="PANTHER" id="PTHR13994:SF13">
    <property type="entry name" value="FI03680P"/>
    <property type="match status" value="1"/>
</dbReference>
<reference evidence="5" key="2">
    <citation type="submission" date="2008-08" db="EMBL/GenBank/DDBJ databases">
        <authorList>
            <consortium name="Diatom Consortium"/>
            <person name="Grigoriev I."/>
            <person name="Grimwood J."/>
            <person name="Kuo A."/>
            <person name="Otillar R.P."/>
            <person name="Salamov A."/>
            <person name="Detter J.C."/>
            <person name="Lindquist E."/>
            <person name="Shapiro H."/>
            <person name="Lucas S."/>
            <person name="Glavina del Rio T."/>
            <person name="Pitluck S."/>
            <person name="Rokhsar D."/>
            <person name="Bowler C."/>
        </authorList>
    </citation>
    <scope>GENOME REANNOTATION</scope>
    <source>
        <strain evidence="5">CCAP 1055/1</strain>
    </source>
</reference>